<dbReference type="AlphaFoldDB" id="A0A4Y7KH12"/>
<protein>
    <submittedName>
        <fullName evidence="1">Uncharacterized protein</fullName>
    </submittedName>
</protein>
<evidence type="ECO:0000313" key="1">
    <source>
        <dbReference type="EMBL" id="RZC72643.1"/>
    </source>
</evidence>
<proteinExistence type="predicted"/>
<name>A0A4Y7KH12_PAPSO</name>
<dbReference type="PANTHER" id="PTHR48476">
    <property type="entry name" value="SHORT-CHAIN DEHYDROGENASE TIC 32, CHLOROPLASTIC-LIKE"/>
    <property type="match status" value="1"/>
</dbReference>
<sequence>MAVRNVPADRTVKEAIVKENNNAKVDVMELDLSSMASVRKIVIVKSLDLPLNILVNNAGVGTSFKALQRQHRAVRPAEEYNIEGRIINVSSDLHKHSYEEGIRFDKLNDESGYNILRAYPQSKLANILHANELARRLKE</sequence>
<dbReference type="SUPFAM" id="SSF51735">
    <property type="entry name" value="NAD(P)-binding Rossmann-fold domains"/>
    <property type="match status" value="1"/>
</dbReference>
<reference evidence="1 2" key="1">
    <citation type="journal article" date="2018" name="Science">
        <title>The opium poppy genome and morphinan production.</title>
        <authorList>
            <person name="Guo L."/>
            <person name="Winzer T."/>
            <person name="Yang X."/>
            <person name="Li Y."/>
            <person name="Ning Z."/>
            <person name="He Z."/>
            <person name="Teodor R."/>
            <person name="Lu Y."/>
            <person name="Bowser T.A."/>
            <person name="Graham I.A."/>
            <person name="Ye K."/>
        </authorList>
    </citation>
    <scope>NUCLEOTIDE SEQUENCE [LARGE SCALE GENOMIC DNA]</scope>
    <source>
        <strain evidence="2">cv. HN1</strain>
        <tissue evidence="1">Leaves</tissue>
    </source>
</reference>
<dbReference type="InterPro" id="IPR036291">
    <property type="entry name" value="NAD(P)-bd_dom_sf"/>
</dbReference>
<dbReference type="Gene3D" id="3.40.50.720">
    <property type="entry name" value="NAD(P)-binding Rossmann-like Domain"/>
    <property type="match status" value="2"/>
</dbReference>
<dbReference type="EMBL" id="CM010722">
    <property type="protein sequence ID" value="RZC72643.1"/>
    <property type="molecule type" value="Genomic_DNA"/>
</dbReference>
<dbReference type="InterPro" id="IPR055280">
    <property type="entry name" value="TIC32"/>
</dbReference>
<dbReference type="STRING" id="3469.A0A4Y7KH12"/>
<dbReference type="OMA" id="FASEYTT"/>
<dbReference type="Proteomes" id="UP000316621">
    <property type="component" value="Chromosome 8"/>
</dbReference>
<dbReference type="Gramene" id="RZC72643">
    <property type="protein sequence ID" value="RZC72643"/>
    <property type="gene ID" value="C5167_048122"/>
</dbReference>
<keyword evidence="2" id="KW-1185">Reference proteome</keyword>
<accession>A0A4Y7KH12</accession>
<evidence type="ECO:0000313" key="2">
    <source>
        <dbReference type="Proteomes" id="UP000316621"/>
    </source>
</evidence>
<organism evidence="1 2">
    <name type="scientific">Papaver somniferum</name>
    <name type="common">Opium poppy</name>
    <dbReference type="NCBI Taxonomy" id="3469"/>
    <lineage>
        <taxon>Eukaryota</taxon>
        <taxon>Viridiplantae</taxon>
        <taxon>Streptophyta</taxon>
        <taxon>Embryophyta</taxon>
        <taxon>Tracheophyta</taxon>
        <taxon>Spermatophyta</taxon>
        <taxon>Magnoliopsida</taxon>
        <taxon>Ranunculales</taxon>
        <taxon>Papaveraceae</taxon>
        <taxon>Papaveroideae</taxon>
        <taxon>Papaver</taxon>
    </lineage>
</organism>
<gene>
    <name evidence="1" type="ORF">C5167_048122</name>
</gene>
<dbReference type="PANTHER" id="PTHR48476:SF1">
    <property type="entry name" value="SHORT-CHAIN DEHYDROGENASE TIC 32, CHLOROPLASTIC-LIKE"/>
    <property type="match status" value="1"/>
</dbReference>